<dbReference type="AlphaFoldDB" id="A0A7R9B5N4"/>
<reference evidence="1" key="1">
    <citation type="submission" date="2020-11" db="EMBL/GenBank/DDBJ databases">
        <authorList>
            <person name="Tran Van P."/>
        </authorList>
    </citation>
    <scope>NUCLEOTIDE SEQUENCE</scope>
</reference>
<protein>
    <submittedName>
        <fullName evidence="1">Uncharacterized protein</fullName>
    </submittedName>
</protein>
<dbReference type="EMBL" id="OC005608">
    <property type="protein sequence ID" value="CAD7265514.1"/>
    <property type="molecule type" value="Genomic_DNA"/>
</dbReference>
<gene>
    <name evidence="1" type="ORF">TSIB3V08_LOCUS9550</name>
</gene>
<name>A0A7R9B5N4_TIMSH</name>
<sequence>MCSALRQDCLSARELNCRTQLSGRIVSVLALRQDCLSVRDFNSRDQLSGKIVSVLGNSTDVLSSHAGWSQC</sequence>
<proteinExistence type="predicted"/>
<organism evidence="1">
    <name type="scientific">Timema shepardi</name>
    <name type="common">Walking stick</name>
    <dbReference type="NCBI Taxonomy" id="629360"/>
    <lineage>
        <taxon>Eukaryota</taxon>
        <taxon>Metazoa</taxon>
        <taxon>Ecdysozoa</taxon>
        <taxon>Arthropoda</taxon>
        <taxon>Hexapoda</taxon>
        <taxon>Insecta</taxon>
        <taxon>Pterygota</taxon>
        <taxon>Neoptera</taxon>
        <taxon>Polyneoptera</taxon>
        <taxon>Phasmatodea</taxon>
        <taxon>Timematodea</taxon>
        <taxon>Timematoidea</taxon>
        <taxon>Timematidae</taxon>
        <taxon>Timema</taxon>
    </lineage>
</organism>
<evidence type="ECO:0000313" key="1">
    <source>
        <dbReference type="EMBL" id="CAD7265514.1"/>
    </source>
</evidence>
<accession>A0A7R9B5N4</accession>